<evidence type="ECO:0000313" key="1">
    <source>
        <dbReference type="Proteomes" id="UP000887580"/>
    </source>
</evidence>
<dbReference type="Proteomes" id="UP000887580">
    <property type="component" value="Unplaced"/>
</dbReference>
<name>A0AC35F100_9BILA</name>
<reference evidence="2" key="1">
    <citation type="submission" date="2022-11" db="UniProtKB">
        <authorList>
            <consortium name="WormBaseParasite"/>
        </authorList>
    </citation>
    <scope>IDENTIFICATION</scope>
</reference>
<evidence type="ECO:0000313" key="2">
    <source>
        <dbReference type="WBParaSite" id="PS1159_v2.g12054.t1"/>
    </source>
</evidence>
<sequence length="464" mass="54194">MYMTELKLRIYDFQGFVIHNELENNECFLESISNPYHFNDENQILYIRSSILKVNERKNPCNWHFSAPDGYGFKIVIVEFNALSDVTLAVTNSTNFYIVNQHSVIIDKPYYNEDQNLYIFLSNSNQSFLLRYEFGAYITIIKIKFEEADAKCIIDDYGSWTSNYYHSNGYPNNAYCNYTLEILPNTIVIAHRHDDYIIEKADSVIYFDVLSNSYEHFNNNYDAKTFYAFKNYSIRKINWEFKSDGSIRGGGFKMYFDTVYCFCNSPIFFVYCDGTYYPYHVTNTTSSVAYCGNMKCNSTIKLDPSCPKDLFIQLTIVTNAYPSKLIDFTDNFRLITDNETIVSVSSANFSNTMIQVYINPNSTNIFESITADTELLIPRELYLELLATEAPKLKKTAVLTKQKPYFFLDIRTLFTDIFSIEIDDALENLFIEIYVSRDTSEGINFYKDEALTKLIDTYDWYVFF</sequence>
<accession>A0AC35F100</accession>
<proteinExistence type="predicted"/>
<protein>
    <submittedName>
        <fullName evidence="2">CUB domain-containing protein</fullName>
    </submittedName>
</protein>
<dbReference type="WBParaSite" id="PS1159_v2.g12054.t1">
    <property type="protein sequence ID" value="PS1159_v2.g12054.t1"/>
    <property type="gene ID" value="PS1159_v2.g12054"/>
</dbReference>
<organism evidence="1 2">
    <name type="scientific">Panagrolaimus sp. PS1159</name>
    <dbReference type="NCBI Taxonomy" id="55785"/>
    <lineage>
        <taxon>Eukaryota</taxon>
        <taxon>Metazoa</taxon>
        <taxon>Ecdysozoa</taxon>
        <taxon>Nematoda</taxon>
        <taxon>Chromadorea</taxon>
        <taxon>Rhabditida</taxon>
        <taxon>Tylenchina</taxon>
        <taxon>Panagrolaimomorpha</taxon>
        <taxon>Panagrolaimoidea</taxon>
        <taxon>Panagrolaimidae</taxon>
        <taxon>Panagrolaimus</taxon>
    </lineage>
</organism>